<sequence length="83" mass="8732">MTISTATHGSIERAPIVTAIDGDGTDAAFETLSPLQSASEARGRWFDLCFRLIILALAALWLLMPPAGGGHHAADEKAVATTR</sequence>
<keyword evidence="1" id="KW-0812">Transmembrane</keyword>
<accession>A0A9E8CTB2</accession>
<gene>
    <name evidence="2" type="ORF">NWE54_07690</name>
</gene>
<keyword evidence="1" id="KW-0472">Membrane</keyword>
<name>A0A9E8CTB2_9HYPH</name>
<reference evidence="2" key="1">
    <citation type="submission" date="2022-08" db="EMBL/GenBank/DDBJ databases">
        <title>Complete Genome Sequences of 2 Bosea sp. soil isolates.</title>
        <authorList>
            <person name="Alvarez Arevalo M."/>
            <person name="Sterndorff E.B."/>
            <person name="Faurdal D."/>
            <person name="Joergensen T.S."/>
            <person name="Weber T."/>
        </authorList>
    </citation>
    <scope>NUCLEOTIDE SEQUENCE</scope>
    <source>
        <strain evidence="2">NBC_00436</strain>
    </source>
</reference>
<organism evidence="2">
    <name type="scientific">Bosea sp. NBC_00436</name>
    <dbReference type="NCBI Taxonomy" id="2969620"/>
    <lineage>
        <taxon>Bacteria</taxon>
        <taxon>Pseudomonadati</taxon>
        <taxon>Pseudomonadota</taxon>
        <taxon>Alphaproteobacteria</taxon>
        <taxon>Hyphomicrobiales</taxon>
        <taxon>Boseaceae</taxon>
        <taxon>Bosea</taxon>
    </lineage>
</organism>
<evidence type="ECO:0000313" key="2">
    <source>
        <dbReference type="EMBL" id="UZF88663.1"/>
    </source>
</evidence>
<evidence type="ECO:0000256" key="1">
    <source>
        <dbReference type="SAM" id="Phobius"/>
    </source>
</evidence>
<dbReference type="EMBL" id="CP102774">
    <property type="protein sequence ID" value="UZF88663.1"/>
    <property type="molecule type" value="Genomic_DNA"/>
</dbReference>
<dbReference type="AlphaFoldDB" id="A0A9E8CTB2"/>
<proteinExistence type="predicted"/>
<protein>
    <submittedName>
        <fullName evidence="2">Uncharacterized protein</fullName>
    </submittedName>
</protein>
<keyword evidence="1" id="KW-1133">Transmembrane helix</keyword>
<feature type="transmembrane region" description="Helical" evidence="1">
    <location>
        <begin position="45"/>
        <end position="64"/>
    </location>
</feature>